<dbReference type="Proteomes" id="UP000326757">
    <property type="component" value="Unassembled WGS sequence"/>
</dbReference>
<feature type="compositionally biased region" description="Polar residues" evidence="9">
    <location>
        <begin position="241"/>
        <end position="251"/>
    </location>
</feature>
<feature type="domain" description="SDE2-like" evidence="11">
    <location>
        <begin position="90"/>
        <end position="201"/>
    </location>
</feature>
<feature type="region of interest" description="Disordered" evidence="9">
    <location>
        <begin position="206"/>
        <end position="388"/>
    </location>
</feature>
<evidence type="ECO:0000256" key="2">
    <source>
        <dbReference type="ARBA" id="ARBA00004496"/>
    </source>
</evidence>
<evidence type="ECO:0000256" key="9">
    <source>
        <dbReference type="SAM" id="MobiDB-lite"/>
    </source>
</evidence>
<evidence type="ECO:0000256" key="3">
    <source>
        <dbReference type="ARBA" id="ARBA00008726"/>
    </source>
</evidence>
<evidence type="ECO:0000259" key="10">
    <source>
        <dbReference type="Pfam" id="PF13019"/>
    </source>
</evidence>
<keyword evidence="13" id="KW-1185">Reference proteome</keyword>
<evidence type="ECO:0000313" key="12">
    <source>
        <dbReference type="EMBL" id="KAB8290166.1"/>
    </source>
</evidence>
<feature type="compositionally biased region" description="Low complexity" evidence="9">
    <location>
        <begin position="358"/>
        <end position="379"/>
    </location>
</feature>
<organism evidence="12 13">
    <name type="scientific">Monilinia laxa</name>
    <name type="common">Brown rot fungus</name>
    <name type="synonym">Sclerotinia laxa</name>
    <dbReference type="NCBI Taxonomy" id="61186"/>
    <lineage>
        <taxon>Eukaryota</taxon>
        <taxon>Fungi</taxon>
        <taxon>Dikarya</taxon>
        <taxon>Ascomycota</taxon>
        <taxon>Pezizomycotina</taxon>
        <taxon>Leotiomycetes</taxon>
        <taxon>Helotiales</taxon>
        <taxon>Sclerotiniaceae</taxon>
        <taxon>Monilinia</taxon>
    </lineage>
</organism>
<keyword evidence="5" id="KW-0507">mRNA processing</keyword>
<evidence type="ECO:0000256" key="8">
    <source>
        <dbReference type="ARBA" id="ARBA00023306"/>
    </source>
</evidence>
<accession>A0A5N6JNS0</accession>
<feature type="compositionally biased region" description="Acidic residues" evidence="9">
    <location>
        <begin position="263"/>
        <end position="296"/>
    </location>
</feature>
<dbReference type="GO" id="GO:0005737">
    <property type="term" value="C:cytoplasm"/>
    <property type="evidence" value="ECO:0007669"/>
    <property type="project" value="UniProtKB-SubCell"/>
</dbReference>
<dbReference type="Pfam" id="PF22782">
    <property type="entry name" value="SDE2"/>
    <property type="match status" value="1"/>
</dbReference>
<feature type="compositionally biased region" description="Basic and acidic residues" evidence="9">
    <location>
        <begin position="322"/>
        <end position="336"/>
    </location>
</feature>
<dbReference type="GO" id="GO:0005634">
    <property type="term" value="C:nucleus"/>
    <property type="evidence" value="ECO:0007669"/>
    <property type="project" value="UniProtKB-SubCell"/>
</dbReference>
<dbReference type="OrthoDB" id="547031at2759"/>
<feature type="region of interest" description="Disordered" evidence="9">
    <location>
        <begin position="98"/>
        <end position="127"/>
    </location>
</feature>
<comment type="subcellular location">
    <subcellularLocation>
        <location evidence="2">Cytoplasm</location>
    </subcellularLocation>
    <subcellularLocation>
        <location evidence="1">Nucleus</location>
    </subcellularLocation>
</comment>
<feature type="domain" description="Sde2 ubiquitin" evidence="10">
    <location>
        <begin position="7"/>
        <end position="89"/>
    </location>
</feature>
<comment type="caution">
    <text evidence="12">The sequence shown here is derived from an EMBL/GenBank/DDBJ whole genome shotgun (WGS) entry which is preliminary data.</text>
</comment>
<evidence type="ECO:0000256" key="5">
    <source>
        <dbReference type="ARBA" id="ARBA00022664"/>
    </source>
</evidence>
<dbReference type="InterPro" id="IPR024974">
    <property type="entry name" value="Sde2_N"/>
</dbReference>
<keyword evidence="8" id="KW-0131">Cell cycle</keyword>
<evidence type="ECO:0000256" key="7">
    <source>
        <dbReference type="ARBA" id="ARBA00023242"/>
    </source>
</evidence>
<proteinExistence type="inferred from homology"/>
<gene>
    <name evidence="12" type="ORF">EYC80_011035</name>
</gene>
<dbReference type="PANTHER" id="PTHR12786:SF1">
    <property type="entry name" value="SPLICING REGULATOR SDE2"/>
    <property type="match status" value="1"/>
</dbReference>
<evidence type="ECO:0000259" key="11">
    <source>
        <dbReference type="Pfam" id="PF22782"/>
    </source>
</evidence>
<protein>
    <submittedName>
        <fullName evidence="12">Uncharacterized protein</fullName>
    </submittedName>
</protein>
<dbReference type="InterPro" id="IPR053822">
    <property type="entry name" value="SDE2-like_dom"/>
</dbReference>
<evidence type="ECO:0000256" key="1">
    <source>
        <dbReference type="ARBA" id="ARBA00004123"/>
    </source>
</evidence>
<reference evidence="12 13" key="1">
    <citation type="submission" date="2019-06" db="EMBL/GenBank/DDBJ databases">
        <title>Genome Sequence of the Brown Rot Fungal Pathogen Monilinia laxa.</title>
        <authorList>
            <person name="De Miccolis Angelini R.M."/>
            <person name="Landi L."/>
            <person name="Abate D."/>
            <person name="Pollastro S."/>
            <person name="Romanazzi G."/>
            <person name="Faretra F."/>
        </authorList>
    </citation>
    <scope>NUCLEOTIDE SEQUENCE [LARGE SCALE GENOMIC DNA]</scope>
    <source>
        <strain evidence="12 13">Mlax316</strain>
    </source>
</reference>
<dbReference type="AlphaFoldDB" id="A0A5N6JNS0"/>
<evidence type="ECO:0000256" key="6">
    <source>
        <dbReference type="ARBA" id="ARBA00023187"/>
    </source>
</evidence>
<dbReference type="Pfam" id="PF13019">
    <property type="entry name" value="Sde2_N_Ubi_yeast"/>
    <property type="match status" value="1"/>
</dbReference>
<dbReference type="EMBL" id="VIGI01000018">
    <property type="protein sequence ID" value="KAB8290166.1"/>
    <property type="molecule type" value="Genomic_DNA"/>
</dbReference>
<evidence type="ECO:0000256" key="4">
    <source>
        <dbReference type="ARBA" id="ARBA00022490"/>
    </source>
</evidence>
<dbReference type="GO" id="GO:0008380">
    <property type="term" value="P:RNA splicing"/>
    <property type="evidence" value="ECO:0007669"/>
    <property type="project" value="UniProtKB-KW"/>
</dbReference>
<feature type="compositionally biased region" description="Acidic residues" evidence="9">
    <location>
        <begin position="304"/>
        <end position="321"/>
    </location>
</feature>
<keyword evidence="6" id="KW-0508">mRNA splicing</keyword>
<evidence type="ECO:0000313" key="13">
    <source>
        <dbReference type="Proteomes" id="UP000326757"/>
    </source>
</evidence>
<name>A0A5N6JNS0_MONLA</name>
<dbReference type="GO" id="GO:0006397">
    <property type="term" value="P:mRNA processing"/>
    <property type="evidence" value="ECO:0007669"/>
    <property type="project" value="UniProtKB-KW"/>
</dbReference>
<dbReference type="InterPro" id="IPR051421">
    <property type="entry name" value="RNA_Proc_DNA_Dmg_Regulator"/>
</dbReference>
<sequence length="388" mass="42577">MAPQTLNVLLTSFPGLNLPSTLSLPLSSATTISELQDKLYERIPSQDRRLVLTTISNKLIYAESSSPISYLLSSPEDEFLSLRLSARLCGGKGGFGSQLRAAGGRMSSKRKKGQGDQNGSSRNLDGRRLRTVNEAKALAEYLAIKPEMAKKDKEERRKRWEQVVELAERREQEIKNGTKGKVDGKWVEDKEEAGERTREAVLAAMKAGNYKDNLLATSSGSGSGTDGSTSEEDEIMGGTDSKYTTPPSESASGKPKAMSFFGFDEDDEFMSDDEEDEDEDEDEDEEDERDDIEAQEPEVPKQEEGEEEDDDEEEEEEEEKEKEEKEEKVEVEEIAREPTPPAAPAPTKGKGRSRIPVKAPTKAPAKAPAKAPSKPAANGRGKGKGKAK</sequence>
<keyword evidence="7" id="KW-0539">Nucleus</keyword>
<keyword evidence="4" id="KW-0963">Cytoplasm</keyword>
<comment type="similarity">
    <text evidence="3">Belongs to the SDE2 family.</text>
</comment>
<dbReference type="PANTHER" id="PTHR12786">
    <property type="entry name" value="SPLICING FACTOR SF3A-RELATED"/>
    <property type="match status" value="1"/>
</dbReference>